<name>A0ABQ8SPS3_PERAM</name>
<gene>
    <name evidence="1" type="ORF">ANN_18357</name>
</gene>
<dbReference type="Pfam" id="PF02958">
    <property type="entry name" value="EcKL"/>
    <property type="match status" value="1"/>
</dbReference>
<dbReference type="PANTHER" id="PTHR11012:SF56">
    <property type="entry name" value="CHK KINASE-LIKE DOMAIN-CONTAINING PROTEIN-RELATED"/>
    <property type="match status" value="1"/>
</dbReference>
<reference evidence="1 2" key="1">
    <citation type="journal article" date="2022" name="Allergy">
        <title>Genome assembly and annotation of Periplaneta americana reveal a comprehensive cockroach allergen profile.</title>
        <authorList>
            <person name="Wang L."/>
            <person name="Xiong Q."/>
            <person name="Saelim N."/>
            <person name="Wang L."/>
            <person name="Nong W."/>
            <person name="Wan A.T."/>
            <person name="Shi M."/>
            <person name="Liu X."/>
            <person name="Cao Q."/>
            <person name="Hui J.H.L."/>
            <person name="Sookrung N."/>
            <person name="Leung T.F."/>
            <person name="Tungtrongchitr A."/>
            <person name="Tsui S.K.W."/>
        </authorList>
    </citation>
    <scope>NUCLEOTIDE SEQUENCE [LARGE SCALE GENOMIC DNA]</scope>
    <source>
        <strain evidence="1">PWHHKU_190912</strain>
    </source>
</reference>
<dbReference type="InterPro" id="IPR004119">
    <property type="entry name" value="EcKL"/>
</dbReference>
<evidence type="ECO:0000313" key="1">
    <source>
        <dbReference type="EMBL" id="KAJ4435740.1"/>
    </source>
</evidence>
<dbReference type="PANTHER" id="PTHR11012">
    <property type="entry name" value="PROTEIN KINASE-LIKE DOMAIN-CONTAINING"/>
    <property type="match status" value="1"/>
</dbReference>
<organism evidence="1 2">
    <name type="scientific">Periplaneta americana</name>
    <name type="common">American cockroach</name>
    <name type="synonym">Blatta americana</name>
    <dbReference type="NCBI Taxonomy" id="6978"/>
    <lineage>
        <taxon>Eukaryota</taxon>
        <taxon>Metazoa</taxon>
        <taxon>Ecdysozoa</taxon>
        <taxon>Arthropoda</taxon>
        <taxon>Hexapoda</taxon>
        <taxon>Insecta</taxon>
        <taxon>Pterygota</taxon>
        <taxon>Neoptera</taxon>
        <taxon>Polyneoptera</taxon>
        <taxon>Dictyoptera</taxon>
        <taxon>Blattodea</taxon>
        <taxon>Blattoidea</taxon>
        <taxon>Blattidae</taxon>
        <taxon>Blattinae</taxon>
        <taxon>Periplaneta</taxon>
    </lineage>
</organism>
<dbReference type="EMBL" id="JAJSOF020000023">
    <property type="protein sequence ID" value="KAJ4435740.1"/>
    <property type="molecule type" value="Genomic_DNA"/>
</dbReference>
<protein>
    <submittedName>
        <fullName evidence="1">Uncharacterized protein</fullName>
    </submittedName>
</protein>
<proteinExistence type="predicted"/>
<keyword evidence="2" id="KW-1185">Reference proteome</keyword>
<accession>A0ABQ8SPS3</accession>
<dbReference type="Proteomes" id="UP001148838">
    <property type="component" value="Unassembled WGS sequence"/>
</dbReference>
<comment type="caution">
    <text evidence="1">The sequence shown here is derived from an EMBL/GenBank/DDBJ whole genome shotgun (WGS) entry which is preliminary data.</text>
</comment>
<sequence>MFLSQSESPSFTTIKNNRYNMAPEIDTCVVASPESWLNKNFLETALRSYRKPSNLRVTKFDVKAAVGKGDNYCSDLYRVKVHVSDGSVYNLIIKRELSEDGEIARIVKNSTVFSREIYMYSTTAVELAKILQEAMPVHEGRPLEGTKEVELKLRRFNPTSGWESGVA</sequence>
<evidence type="ECO:0000313" key="2">
    <source>
        <dbReference type="Proteomes" id="UP001148838"/>
    </source>
</evidence>